<evidence type="ECO:0000313" key="1">
    <source>
        <dbReference type="EMBL" id="MBA0084815.1"/>
    </source>
</evidence>
<gene>
    <name evidence="1" type="ORF">HRJ53_07460</name>
</gene>
<accession>A0A7V8NNW0</accession>
<protein>
    <submittedName>
        <fullName evidence="1">Uncharacterized protein</fullName>
    </submittedName>
</protein>
<name>A0A7V8NNW0_9BACT</name>
<reference evidence="1" key="1">
    <citation type="submission" date="2020-06" db="EMBL/GenBank/DDBJ databases">
        <title>Legume-microbial interactions unlock mineral nutrients during tropical forest succession.</title>
        <authorList>
            <person name="Epihov D.Z."/>
        </authorList>
    </citation>
    <scope>NUCLEOTIDE SEQUENCE [LARGE SCALE GENOMIC DNA]</scope>
    <source>
        <strain evidence="1">Pan2503</strain>
    </source>
</reference>
<organism evidence="1 2">
    <name type="scientific">Candidatus Acidiferrum panamense</name>
    <dbReference type="NCBI Taxonomy" id="2741543"/>
    <lineage>
        <taxon>Bacteria</taxon>
        <taxon>Pseudomonadati</taxon>
        <taxon>Acidobacteriota</taxon>
        <taxon>Terriglobia</taxon>
        <taxon>Candidatus Acidiferrales</taxon>
        <taxon>Candidatus Acidiferrum</taxon>
    </lineage>
</organism>
<dbReference type="AlphaFoldDB" id="A0A7V8NNW0"/>
<sequence length="269" mass="30067">MPNGDFGGLFDLGSLIGGLLQTLVDFITAVLQFLNALVSAIVQALDFLYTGEQNVYGFSFSSLGEVWQGFKKLMDTIFKNIILATLTKLYNLYQKLAAWARKLQAWLDKLHALMRKYQMMYFRRIIQIIQRARKILTIFRFFHLKFAQKLDNWLATIEGKIAHYLILVAQKENEVIAWVNFIVDPLGHLKTLPFLAGLIAALDVTWAGIFGTPFTQWFSGTLHRGPSARVSTSIGVTVSDVKTGAGDAGKIAGSWQNTQRQFVAEVGGA</sequence>
<dbReference type="EMBL" id="JACDQQ010000729">
    <property type="protein sequence ID" value="MBA0084815.1"/>
    <property type="molecule type" value="Genomic_DNA"/>
</dbReference>
<keyword evidence="2" id="KW-1185">Reference proteome</keyword>
<evidence type="ECO:0000313" key="2">
    <source>
        <dbReference type="Proteomes" id="UP000567293"/>
    </source>
</evidence>
<dbReference type="Proteomes" id="UP000567293">
    <property type="component" value="Unassembled WGS sequence"/>
</dbReference>
<proteinExistence type="predicted"/>
<comment type="caution">
    <text evidence="1">The sequence shown here is derived from an EMBL/GenBank/DDBJ whole genome shotgun (WGS) entry which is preliminary data.</text>
</comment>